<dbReference type="Proteomes" id="UP001595729">
    <property type="component" value="Unassembled WGS sequence"/>
</dbReference>
<comment type="caution">
    <text evidence="1">The sequence shown here is derived from an EMBL/GenBank/DDBJ whole genome shotgun (WGS) entry which is preliminary data.</text>
</comment>
<accession>A0ABV7W765</accession>
<proteinExistence type="predicted"/>
<evidence type="ECO:0000313" key="2">
    <source>
        <dbReference type="Proteomes" id="UP001595729"/>
    </source>
</evidence>
<protein>
    <submittedName>
        <fullName evidence="1">Uncharacterized protein</fullName>
    </submittedName>
</protein>
<keyword evidence="2" id="KW-1185">Reference proteome</keyword>
<dbReference type="EMBL" id="JBHRXX010000009">
    <property type="protein sequence ID" value="MFC3685664.1"/>
    <property type="molecule type" value="Genomic_DNA"/>
</dbReference>
<name>A0ABV7W765_9BURK</name>
<dbReference type="RefSeq" id="WP_382177288.1">
    <property type="nucleotide sequence ID" value="NZ_JBHRXX010000009.1"/>
</dbReference>
<gene>
    <name evidence="1" type="ORF">ACFOPI_18830</name>
</gene>
<sequence>MTKTLVKTTQDGRPVEVIDGWVCLAGLKEADTLVPVIEHPNRQAILAAVPGATHMAGRLPLTHEEAAIAQGAMTAEQRTIDTSPMAIAQRLRRAMWAKAVAEGVE</sequence>
<organism evidence="1 2">
    <name type="scientific">Hydrogenophaga luteola</name>
    <dbReference type="NCBI Taxonomy" id="1591122"/>
    <lineage>
        <taxon>Bacteria</taxon>
        <taxon>Pseudomonadati</taxon>
        <taxon>Pseudomonadota</taxon>
        <taxon>Betaproteobacteria</taxon>
        <taxon>Burkholderiales</taxon>
        <taxon>Comamonadaceae</taxon>
        <taxon>Hydrogenophaga</taxon>
    </lineage>
</organism>
<reference evidence="2" key="1">
    <citation type="journal article" date="2019" name="Int. J. Syst. Evol. Microbiol.">
        <title>The Global Catalogue of Microorganisms (GCM) 10K type strain sequencing project: providing services to taxonomists for standard genome sequencing and annotation.</title>
        <authorList>
            <consortium name="The Broad Institute Genomics Platform"/>
            <consortium name="The Broad Institute Genome Sequencing Center for Infectious Disease"/>
            <person name="Wu L."/>
            <person name="Ma J."/>
        </authorList>
    </citation>
    <scope>NUCLEOTIDE SEQUENCE [LARGE SCALE GENOMIC DNA]</scope>
    <source>
        <strain evidence="2">KCTC 42501</strain>
    </source>
</reference>
<evidence type="ECO:0000313" key="1">
    <source>
        <dbReference type="EMBL" id="MFC3685664.1"/>
    </source>
</evidence>